<dbReference type="GO" id="GO:0016829">
    <property type="term" value="F:lyase activity"/>
    <property type="evidence" value="ECO:0007669"/>
    <property type="project" value="UniProtKB-KW"/>
</dbReference>
<keyword evidence="2" id="KW-1185">Reference proteome</keyword>
<dbReference type="OrthoDB" id="5288718at2759"/>
<dbReference type="Proteomes" id="UP000800092">
    <property type="component" value="Unassembled WGS sequence"/>
</dbReference>
<dbReference type="InterPro" id="IPR043131">
    <property type="entry name" value="BCAT-like_N"/>
</dbReference>
<organism evidence="1 2">
    <name type="scientific">Viridothelium virens</name>
    <name type="common">Speckled blister lichen</name>
    <name type="synonym">Trypethelium virens</name>
    <dbReference type="NCBI Taxonomy" id="1048519"/>
    <lineage>
        <taxon>Eukaryota</taxon>
        <taxon>Fungi</taxon>
        <taxon>Dikarya</taxon>
        <taxon>Ascomycota</taxon>
        <taxon>Pezizomycotina</taxon>
        <taxon>Dothideomycetes</taxon>
        <taxon>Dothideomycetes incertae sedis</taxon>
        <taxon>Trypetheliales</taxon>
        <taxon>Trypetheliaceae</taxon>
        <taxon>Viridothelium</taxon>
    </lineage>
</organism>
<dbReference type="EMBL" id="ML991823">
    <property type="protein sequence ID" value="KAF2231741.1"/>
    <property type="molecule type" value="Genomic_DNA"/>
</dbReference>
<sequence>MTSFQLFTSMRYDPALRNSAVNQELNARFNISQNDFYVFPYHRDRMLQAAGHFGFENAQATLQNPEDLMAIIVNNITTHLSQIPVTSGVVAGQDASLRLKVIVNRDGGLDIQTGSTPPVSLEALFPQSLDLPQHRRESKPLRLSPLTGGGLTLGPHSFIPTSPDGHQPWPIYVDTETTTPDAFTTYKTTERSVYDLARCRACITKMTAQEEVLLVNTAGEIMEGSMTAPYFRRDGRWVTPPSYAGGQLGTTRRWALEKGLCVEGTVRAVDLEDGEDIWISSGVRGFRRGKIHRRPDDLIKQP</sequence>
<dbReference type="Pfam" id="PF01063">
    <property type="entry name" value="Aminotran_4"/>
    <property type="match status" value="1"/>
</dbReference>
<gene>
    <name evidence="1" type="ORF">EV356DRAFT_506575</name>
</gene>
<dbReference type="InterPro" id="IPR001544">
    <property type="entry name" value="Aminotrans_IV"/>
</dbReference>
<dbReference type="SUPFAM" id="SSF56752">
    <property type="entry name" value="D-aminoacid aminotransferase-like PLP-dependent enzymes"/>
    <property type="match status" value="1"/>
</dbReference>
<dbReference type="Gene3D" id="3.30.470.10">
    <property type="match status" value="1"/>
</dbReference>
<accession>A0A6A6H1I7</accession>
<reference evidence="1" key="1">
    <citation type="journal article" date="2020" name="Stud. Mycol.">
        <title>101 Dothideomycetes genomes: a test case for predicting lifestyles and emergence of pathogens.</title>
        <authorList>
            <person name="Haridas S."/>
            <person name="Albert R."/>
            <person name="Binder M."/>
            <person name="Bloem J."/>
            <person name="Labutti K."/>
            <person name="Salamov A."/>
            <person name="Andreopoulos B."/>
            <person name="Baker S."/>
            <person name="Barry K."/>
            <person name="Bills G."/>
            <person name="Bluhm B."/>
            <person name="Cannon C."/>
            <person name="Castanera R."/>
            <person name="Culley D."/>
            <person name="Daum C."/>
            <person name="Ezra D."/>
            <person name="Gonzalez J."/>
            <person name="Henrissat B."/>
            <person name="Kuo A."/>
            <person name="Liang C."/>
            <person name="Lipzen A."/>
            <person name="Lutzoni F."/>
            <person name="Magnuson J."/>
            <person name="Mondo S."/>
            <person name="Nolan M."/>
            <person name="Ohm R."/>
            <person name="Pangilinan J."/>
            <person name="Park H.-J."/>
            <person name="Ramirez L."/>
            <person name="Alfaro M."/>
            <person name="Sun H."/>
            <person name="Tritt A."/>
            <person name="Yoshinaga Y."/>
            <person name="Zwiers L.-H."/>
            <person name="Turgeon B."/>
            <person name="Goodwin S."/>
            <person name="Spatafora J."/>
            <person name="Crous P."/>
            <person name="Grigoriev I."/>
        </authorList>
    </citation>
    <scope>NUCLEOTIDE SEQUENCE</scope>
    <source>
        <strain evidence="1">Tuck. ex Michener</strain>
    </source>
</reference>
<dbReference type="AlphaFoldDB" id="A0A6A6H1I7"/>
<evidence type="ECO:0000313" key="1">
    <source>
        <dbReference type="EMBL" id="KAF2231741.1"/>
    </source>
</evidence>
<dbReference type="InterPro" id="IPR036038">
    <property type="entry name" value="Aminotransferase-like"/>
</dbReference>
<evidence type="ECO:0000313" key="2">
    <source>
        <dbReference type="Proteomes" id="UP000800092"/>
    </source>
</evidence>
<protein>
    <submittedName>
        <fullName evidence="1">Aminodeoxychorismate lyase</fullName>
    </submittedName>
</protein>
<dbReference type="Gene3D" id="3.20.10.10">
    <property type="entry name" value="D-amino Acid Aminotransferase, subunit A, domain 2"/>
    <property type="match status" value="1"/>
</dbReference>
<name>A0A6A6H1I7_VIRVR</name>
<proteinExistence type="predicted"/>
<dbReference type="InterPro" id="IPR043132">
    <property type="entry name" value="BCAT-like_C"/>
</dbReference>
<keyword evidence="1" id="KW-0456">Lyase</keyword>